<organism evidence="3 4">
    <name type="scientific">Saitozyma podzolica</name>
    <dbReference type="NCBI Taxonomy" id="1890683"/>
    <lineage>
        <taxon>Eukaryota</taxon>
        <taxon>Fungi</taxon>
        <taxon>Dikarya</taxon>
        <taxon>Basidiomycota</taxon>
        <taxon>Agaricomycotina</taxon>
        <taxon>Tremellomycetes</taxon>
        <taxon>Tremellales</taxon>
        <taxon>Trimorphomycetaceae</taxon>
        <taxon>Saitozyma</taxon>
    </lineage>
</organism>
<dbReference type="EMBL" id="RSCD01000015">
    <property type="protein sequence ID" value="RSH89010.1"/>
    <property type="molecule type" value="Genomic_DNA"/>
</dbReference>
<accession>A0A427YD05</accession>
<dbReference type="InterPro" id="IPR004000">
    <property type="entry name" value="Actin"/>
</dbReference>
<dbReference type="Proteomes" id="UP000279259">
    <property type="component" value="Unassembled WGS sequence"/>
</dbReference>
<evidence type="ECO:0000256" key="2">
    <source>
        <dbReference type="SAM" id="MobiDB-lite"/>
    </source>
</evidence>
<dbReference type="SMART" id="SM00268">
    <property type="entry name" value="ACTIN"/>
    <property type="match status" value="1"/>
</dbReference>
<comment type="caution">
    <text evidence="3">The sequence shown here is derived from an EMBL/GenBank/DDBJ whole genome shotgun (WGS) entry which is preliminary data.</text>
</comment>
<feature type="region of interest" description="Disordered" evidence="2">
    <location>
        <begin position="47"/>
        <end position="73"/>
    </location>
</feature>
<evidence type="ECO:0000313" key="4">
    <source>
        <dbReference type="Proteomes" id="UP000279259"/>
    </source>
</evidence>
<name>A0A427YD05_9TREE</name>
<protein>
    <submittedName>
        <fullName evidence="3">Uncharacterized protein</fullName>
    </submittedName>
</protein>
<keyword evidence="4" id="KW-1185">Reference proteome</keyword>
<dbReference type="STRING" id="1890683.A0A427YD05"/>
<dbReference type="InterPro" id="IPR043129">
    <property type="entry name" value="ATPase_NBD"/>
</dbReference>
<dbReference type="SUPFAM" id="SSF53067">
    <property type="entry name" value="Actin-like ATPase domain"/>
    <property type="match status" value="2"/>
</dbReference>
<comment type="similarity">
    <text evidence="1">Belongs to the actin family.</text>
</comment>
<dbReference type="Gene3D" id="3.30.420.40">
    <property type="match status" value="2"/>
</dbReference>
<reference evidence="3 4" key="1">
    <citation type="submission" date="2018-11" db="EMBL/GenBank/DDBJ databases">
        <title>Genome sequence of Saitozyma podzolica DSM 27192.</title>
        <authorList>
            <person name="Aliyu H."/>
            <person name="Gorte O."/>
            <person name="Ochsenreither K."/>
        </authorList>
    </citation>
    <scope>NUCLEOTIDE SEQUENCE [LARGE SCALE GENOMIC DNA]</scope>
    <source>
        <strain evidence="3 4">DSM 27192</strain>
    </source>
</reference>
<dbReference type="AlphaFoldDB" id="A0A427YD05"/>
<dbReference type="FunFam" id="3.30.420.40:FF:000411">
    <property type="entry name" value="RNA polymerase II transcription factor"/>
    <property type="match status" value="1"/>
</dbReference>
<proteinExistence type="inferred from homology"/>
<evidence type="ECO:0000313" key="3">
    <source>
        <dbReference type="EMBL" id="RSH89010.1"/>
    </source>
</evidence>
<evidence type="ECO:0000256" key="1">
    <source>
        <dbReference type="RuleBase" id="RU000487"/>
    </source>
</evidence>
<sequence length="517" mass="55531">MAFLLRDNQPTVVHCDTDVLRATLGIQEYLALPTVTLKACYATPRAGSSSTRLIDGARETPAADTPDATDQTGKNAWLVGADLEKAMEESGWEERLEVRWPFRHTKKADDWEGREFVLTHLYTLLGIRIESNTSPLLLIPPPSPPSLPLPDQAMYCQMAFEQLNVPGFSVLPNPLASLFALNATTGIILHIGRTTSEVSIIVDSLVRWECSTTVEIGQEDCEAWFIDLLNRDESLETELRAAVGEGWDEATKQRLVREVAEFVWKECTGDDIEVPPAQVASKAFVAATQPAPEGDEGDFDVAKKLIGEPAPVAAAQSHKSKKAQQTATTAATKAAADAVAAVAAESEATAQADVITVTIPSLPSKEISLGPVRHRLCEPLLKGKTPGGDTVWEGMGRAVESASLSVGERMAVWEAVGVVGEVARIKSFAPALMTFLSPFLLSSTDLPSDVQPARVRLLSIPDYFTNFKGATSELAPFLGASMVAKVAFSDAAGKHCTTKVDYNAKGPAVVYTVGNEE</sequence>
<dbReference type="PANTHER" id="PTHR11937">
    <property type="entry name" value="ACTIN"/>
    <property type="match status" value="1"/>
</dbReference>
<dbReference type="OrthoDB" id="74201at2759"/>
<dbReference type="Pfam" id="PF00022">
    <property type="entry name" value="Actin"/>
    <property type="match status" value="1"/>
</dbReference>
<gene>
    <name evidence="3" type="ORF">EHS25_002672</name>
</gene>